<organism evidence="1 2">
    <name type="scientific">Mucilaginibacter lutimaris</name>
    <dbReference type="NCBI Taxonomy" id="931629"/>
    <lineage>
        <taxon>Bacteria</taxon>
        <taxon>Pseudomonadati</taxon>
        <taxon>Bacteroidota</taxon>
        <taxon>Sphingobacteriia</taxon>
        <taxon>Sphingobacteriales</taxon>
        <taxon>Sphingobacteriaceae</taxon>
        <taxon>Mucilaginibacter</taxon>
    </lineage>
</organism>
<proteinExistence type="predicted"/>
<comment type="caution">
    <text evidence="1">The sequence shown here is derived from an EMBL/GenBank/DDBJ whole genome shotgun (WGS) entry which is preliminary data.</text>
</comment>
<keyword evidence="2" id="KW-1185">Reference proteome</keyword>
<evidence type="ECO:0000313" key="2">
    <source>
        <dbReference type="Proteomes" id="UP001597073"/>
    </source>
</evidence>
<accession>A0ABW2ZJB3</accession>
<reference evidence="2" key="1">
    <citation type="journal article" date="2019" name="Int. J. Syst. Evol. Microbiol.">
        <title>The Global Catalogue of Microorganisms (GCM) 10K type strain sequencing project: providing services to taxonomists for standard genome sequencing and annotation.</title>
        <authorList>
            <consortium name="The Broad Institute Genomics Platform"/>
            <consortium name="The Broad Institute Genome Sequencing Center for Infectious Disease"/>
            <person name="Wu L."/>
            <person name="Ma J."/>
        </authorList>
    </citation>
    <scope>NUCLEOTIDE SEQUENCE [LARGE SCALE GENOMIC DNA]</scope>
    <source>
        <strain evidence="2">CCUG 60742</strain>
    </source>
</reference>
<name>A0ABW2ZJB3_9SPHI</name>
<dbReference type="Proteomes" id="UP001597073">
    <property type="component" value="Unassembled WGS sequence"/>
</dbReference>
<dbReference type="RefSeq" id="WP_377144113.1">
    <property type="nucleotide sequence ID" value="NZ_JBHTIA010000012.1"/>
</dbReference>
<gene>
    <name evidence="1" type="ORF">ACFQZI_15765</name>
</gene>
<evidence type="ECO:0000313" key="1">
    <source>
        <dbReference type="EMBL" id="MFD0766319.1"/>
    </source>
</evidence>
<sequence>MDNAADYIPPQTEGKHNDFIHFVDCATVDEAHDLFLLAKDRLKDISQWHKLSGPHSAKFAVTDSQGNEIYKIAEKGDLFYINLPLPTPGPLAGDGKEWVRIETMEEAGDITTESEFIIMTVRPVANPRHPEKSIAHFFSHDSTNTFIIERYLNHVSTAACGRNEKPNNKDTGLFDTVRNTIIALGARNGLSGPQWNPLMKGILEK</sequence>
<dbReference type="EMBL" id="JBHTIA010000012">
    <property type="protein sequence ID" value="MFD0766319.1"/>
    <property type="molecule type" value="Genomic_DNA"/>
</dbReference>
<protein>
    <submittedName>
        <fullName evidence="1">Uncharacterized protein</fullName>
    </submittedName>
</protein>